<evidence type="ECO:0000313" key="5">
    <source>
        <dbReference type="Proteomes" id="UP000285575"/>
    </source>
</evidence>
<gene>
    <name evidence="4" type="ORF">EOE66_00350</name>
</gene>
<dbReference type="OrthoDB" id="8595007at2"/>
<name>A0A437RQJ3_9BURK</name>
<reference evidence="4 5" key="1">
    <citation type="submission" date="2019-01" db="EMBL/GenBank/DDBJ databases">
        <authorList>
            <person name="Chen W.-M."/>
        </authorList>
    </citation>
    <scope>NUCLEOTIDE SEQUENCE [LARGE SCALE GENOMIC DNA]</scope>
    <source>
        <strain evidence="4 5">KYPY4</strain>
    </source>
</reference>
<protein>
    <submittedName>
        <fullName evidence="4">DUF3857 domain-containing protein</fullName>
    </submittedName>
</protein>
<dbReference type="SMART" id="SM00028">
    <property type="entry name" value="TPR"/>
    <property type="match status" value="2"/>
</dbReference>
<evidence type="ECO:0000256" key="2">
    <source>
        <dbReference type="SAM" id="SignalP"/>
    </source>
</evidence>
<comment type="caution">
    <text evidence="4">The sequence shown here is derived from an EMBL/GenBank/DDBJ whole genome shotgun (WGS) entry which is preliminary data.</text>
</comment>
<dbReference type="InterPro" id="IPR011990">
    <property type="entry name" value="TPR-like_helical_dom_sf"/>
</dbReference>
<feature type="region of interest" description="Disordered" evidence="1">
    <location>
        <begin position="47"/>
        <end position="73"/>
    </location>
</feature>
<dbReference type="AlphaFoldDB" id="A0A437RQJ3"/>
<organism evidence="4 5">
    <name type="scientific">Rubrivivax rivuli</name>
    <dbReference type="NCBI Taxonomy" id="1862385"/>
    <lineage>
        <taxon>Bacteria</taxon>
        <taxon>Pseudomonadati</taxon>
        <taxon>Pseudomonadota</taxon>
        <taxon>Betaproteobacteria</taxon>
        <taxon>Burkholderiales</taxon>
        <taxon>Sphaerotilaceae</taxon>
        <taxon>Rubrivivax</taxon>
    </lineage>
</organism>
<feature type="chain" id="PRO_5019578230" evidence="2">
    <location>
        <begin position="29"/>
        <end position="968"/>
    </location>
</feature>
<sequence>MQFWARARRAPLLALCAVALVGAFGLGAQPAAAQAAASKASPAARKPAATKAPAAKPAVPAAATPAAPPRSGKGWQVGAIPAWVAAPPAPDASAPKAPAVGARREQLVDLQTNHTTPKPQTFVRIRSVALDAGALGGVSQWQIGFNPAFQTVVIHHASVLREGQRSERLAEARIEPMRREQRLEQQVLDGGETLLVVLSDVRVGDAVELAYTVEGENPIFEGRISGGMRLGYDTPVDLLHHRWVLPANKTVYTKPLAGQDEAEKFTEGNTQVLRAVRHQLAAVAQEQGTPPWFKVYRAIDISEYASWSEVDAWAQRLFALPSPTPPTVAAKAEALRATGLKDEALISEALRFVQDEVRYLSVSLGESSHRPKPPQQTLAELLGDCKDKVVLLNALLRELGFDAKPALVSVQRNRGVRDYLPSHELFDHVITRVEHQGRVWFLDATINGQGLQMDSRAQYPYGAALVVGAGSELQTVPEPPAAVNRLQFEQRWDLREPGRPAQLAFTMRAIGLPAERWRAGQAQAGVQALSQALGGSFARLLPGLKTLGEPEVVDDRQTNRWQFTQRFEVPEFGQYNRGYLEAEFGAMELLDVLTGPNETQRRTPFLVDQPRLVESRIEIQVPVAMTSSTPPPMEIVERQFRFSARMELQGRTASFVRRYERRDDQVLPTELSTWREKILQARQGSFGRLRLPLLEDKAIVPELEKVERRVRNARGARNDALQGLIMRNEFGRTIDGQVLQKIPSGSPLAQRVLVSRAISHNLLGDHAQALADADAVLALRPDDAEALDARGVALAGAGKAEEALASFARITPAARPAGAASWMGSLHFLQGRPAEAEKLLREAVANGTGEGREFALLWLYLAAEAQGGRGAAAVDEHVEATDPQKLPGALLRFLLGRIDRAALLKQASAAPEMERLNLAEAHFFIGQKLLLQGQREEAMRAFQRCVDTGATPYRELSFARLALQGQAR</sequence>
<keyword evidence="2" id="KW-0732">Signal</keyword>
<dbReference type="Gene3D" id="2.60.40.3140">
    <property type="match status" value="1"/>
</dbReference>
<feature type="signal peptide" evidence="2">
    <location>
        <begin position="1"/>
        <end position="28"/>
    </location>
</feature>
<dbReference type="InterPro" id="IPR024618">
    <property type="entry name" value="DUF3857"/>
</dbReference>
<keyword evidence="5" id="KW-1185">Reference proteome</keyword>
<dbReference type="Proteomes" id="UP000285575">
    <property type="component" value="Unassembled WGS sequence"/>
</dbReference>
<dbReference type="RefSeq" id="WP_128226715.1">
    <property type="nucleotide sequence ID" value="NZ_SACR01000001.1"/>
</dbReference>
<feature type="compositionally biased region" description="Low complexity" evidence="1">
    <location>
        <begin position="47"/>
        <end position="65"/>
    </location>
</feature>
<proteinExistence type="predicted"/>
<dbReference type="SUPFAM" id="SSF48452">
    <property type="entry name" value="TPR-like"/>
    <property type="match status" value="1"/>
</dbReference>
<dbReference type="Pfam" id="PF12969">
    <property type="entry name" value="DUF3857"/>
    <property type="match status" value="1"/>
</dbReference>
<dbReference type="EMBL" id="SACR01000001">
    <property type="protein sequence ID" value="RVU49074.1"/>
    <property type="molecule type" value="Genomic_DNA"/>
</dbReference>
<evidence type="ECO:0000259" key="3">
    <source>
        <dbReference type="Pfam" id="PF12969"/>
    </source>
</evidence>
<dbReference type="Gene3D" id="3.10.620.30">
    <property type="match status" value="1"/>
</dbReference>
<evidence type="ECO:0000313" key="4">
    <source>
        <dbReference type="EMBL" id="RVU49074.1"/>
    </source>
</evidence>
<dbReference type="InterPro" id="IPR019734">
    <property type="entry name" value="TPR_rpt"/>
</dbReference>
<dbReference type="InterPro" id="IPR038765">
    <property type="entry name" value="Papain-like_cys_pep_sf"/>
</dbReference>
<evidence type="ECO:0000256" key="1">
    <source>
        <dbReference type="SAM" id="MobiDB-lite"/>
    </source>
</evidence>
<dbReference type="SUPFAM" id="SSF54001">
    <property type="entry name" value="Cysteine proteinases"/>
    <property type="match status" value="1"/>
</dbReference>
<feature type="domain" description="DUF3857" evidence="3">
    <location>
        <begin position="129"/>
        <end position="283"/>
    </location>
</feature>
<accession>A0A437RQJ3</accession>
<dbReference type="Gene3D" id="1.25.40.10">
    <property type="entry name" value="Tetratricopeptide repeat domain"/>
    <property type="match status" value="1"/>
</dbReference>